<proteinExistence type="predicted"/>
<evidence type="ECO:0000313" key="2">
    <source>
        <dbReference type="Proteomes" id="UP000245934"/>
    </source>
</evidence>
<dbReference type="Proteomes" id="UP000245934">
    <property type="component" value="Unassembled WGS sequence"/>
</dbReference>
<dbReference type="RefSeq" id="WP_109941964.1">
    <property type="nucleotide sequence ID" value="NZ_CP176366.1"/>
</dbReference>
<evidence type="ECO:0000313" key="1">
    <source>
        <dbReference type="EMBL" id="PWR70830.1"/>
    </source>
</evidence>
<dbReference type="Pfam" id="PF26477">
    <property type="entry name" value="DUF8150"/>
    <property type="match status" value="1"/>
</dbReference>
<dbReference type="EMBL" id="QGMZ01000039">
    <property type="protein sequence ID" value="PWR70830.1"/>
    <property type="molecule type" value="Genomic_DNA"/>
</dbReference>
<comment type="caution">
    <text evidence="1">The sequence shown here is derived from an EMBL/GenBank/DDBJ whole genome shotgun (WGS) entry which is preliminary data.</text>
</comment>
<dbReference type="InterPro" id="IPR058463">
    <property type="entry name" value="DUF8150"/>
</dbReference>
<organism evidence="1 2">
    <name type="scientific">Methanospirillum stamsii</name>
    <dbReference type="NCBI Taxonomy" id="1277351"/>
    <lineage>
        <taxon>Archaea</taxon>
        <taxon>Methanobacteriati</taxon>
        <taxon>Methanobacteriota</taxon>
        <taxon>Stenosarchaea group</taxon>
        <taxon>Methanomicrobia</taxon>
        <taxon>Methanomicrobiales</taxon>
        <taxon>Methanospirillaceae</taxon>
        <taxon>Methanospirillum</taxon>
    </lineage>
</organism>
<keyword evidence="2" id="KW-1185">Reference proteome</keyword>
<name>A0A2V2MX73_9EURY</name>
<reference evidence="1 2" key="1">
    <citation type="submission" date="2018-05" db="EMBL/GenBank/DDBJ databases">
        <title>Draft genome of Methanospirillum stamsii Pt1.</title>
        <authorList>
            <person name="Dueholm M.S."/>
            <person name="Nielsen P.H."/>
            <person name="Bakmann L.F."/>
            <person name="Otzen D.E."/>
        </authorList>
    </citation>
    <scope>NUCLEOTIDE SEQUENCE [LARGE SCALE GENOMIC DNA]</scope>
    <source>
        <strain evidence="1 2">Pt1</strain>
    </source>
</reference>
<dbReference type="GeneID" id="97608238"/>
<accession>A0A2V2MX73</accession>
<protein>
    <submittedName>
        <fullName evidence="1">Uncharacterized protein</fullName>
    </submittedName>
</protein>
<gene>
    <name evidence="1" type="ORF">DLD82_15190</name>
</gene>
<sequence length="84" mass="10109">MIPPDNSFRDNLRKERIWFVKKSVEWVNSVPNEIWSKEQCDFIDSLFSNRKNFPLTREQYLHMIEKARSLSTRRKGNPPMPAKK</sequence>
<dbReference type="AlphaFoldDB" id="A0A2V2MX73"/>
<dbReference type="OrthoDB" id="105119at2157"/>